<evidence type="ECO:0000313" key="3">
    <source>
        <dbReference type="Proteomes" id="UP000040453"/>
    </source>
</evidence>
<evidence type="ECO:0000313" key="2">
    <source>
        <dbReference type="EMBL" id="CEI81936.1"/>
    </source>
</evidence>
<proteinExistence type="predicted"/>
<accession>A0A0A1MSI2</accession>
<feature type="transmembrane region" description="Helical" evidence="1">
    <location>
        <begin position="77"/>
        <end position="96"/>
    </location>
</feature>
<dbReference type="STRING" id="545501.BN997_01791"/>
<reference evidence="2 3" key="1">
    <citation type="submission" date="2014-11" db="EMBL/GenBank/DDBJ databases">
        <authorList>
            <person name="Urmite Genomes Urmite Genomes"/>
        </authorList>
    </citation>
    <scope>NUCLEOTIDE SEQUENCE [LARGE SCALE GENOMIC DNA]</scope>
    <source>
        <strain evidence="2 3">Oc5</strain>
    </source>
</reference>
<sequence length="101" mass="11015">MKESKLIPRISFKGVLVFLFILFVGMLVFPTFLSYFQLPDAVSYFISAGIAASLGIGIVLTKIDGKAEEKPYFKKRIIVALLVGFVSSALMTFVFGGDVIG</sequence>
<dbReference type="EMBL" id="CDGG01000001">
    <property type="protein sequence ID" value="CEI81936.1"/>
    <property type="molecule type" value="Genomic_DNA"/>
</dbReference>
<keyword evidence="1" id="KW-0812">Transmembrane</keyword>
<feature type="transmembrane region" description="Helical" evidence="1">
    <location>
        <begin position="12"/>
        <end position="36"/>
    </location>
</feature>
<dbReference type="Proteomes" id="UP000040453">
    <property type="component" value="Unassembled WGS sequence"/>
</dbReference>
<name>A0A0A1MSI2_9BACI</name>
<gene>
    <name evidence="2" type="ORF">BN997_01791</name>
</gene>
<protein>
    <submittedName>
        <fullName evidence="2">Uncharacterized protein</fullName>
    </submittedName>
</protein>
<dbReference type="RefSeq" id="WP_042531405.1">
    <property type="nucleotide sequence ID" value="NZ_CDGG01000001.1"/>
</dbReference>
<keyword evidence="1" id="KW-0472">Membrane</keyword>
<keyword evidence="3" id="KW-1185">Reference proteome</keyword>
<dbReference type="OrthoDB" id="2706618at2"/>
<keyword evidence="1" id="KW-1133">Transmembrane helix</keyword>
<organism evidence="2 3">
    <name type="scientific">Oceanobacillus oncorhynchi</name>
    <dbReference type="NCBI Taxonomy" id="545501"/>
    <lineage>
        <taxon>Bacteria</taxon>
        <taxon>Bacillati</taxon>
        <taxon>Bacillota</taxon>
        <taxon>Bacilli</taxon>
        <taxon>Bacillales</taxon>
        <taxon>Bacillaceae</taxon>
        <taxon>Oceanobacillus</taxon>
    </lineage>
</organism>
<dbReference type="AlphaFoldDB" id="A0A0A1MSI2"/>
<evidence type="ECO:0000256" key="1">
    <source>
        <dbReference type="SAM" id="Phobius"/>
    </source>
</evidence>
<feature type="transmembrane region" description="Helical" evidence="1">
    <location>
        <begin position="42"/>
        <end position="65"/>
    </location>
</feature>